<protein>
    <recommendedName>
        <fullName evidence="1">RDRP C-terminal head domain-containing protein</fullName>
    </recommendedName>
</protein>
<dbReference type="AlphaFoldDB" id="A0A022RK14"/>
<keyword evidence="3" id="KW-1185">Reference proteome</keyword>
<dbReference type="GO" id="GO:0003968">
    <property type="term" value="F:RNA-directed RNA polymerase activity"/>
    <property type="evidence" value="ECO:0007669"/>
    <property type="project" value="InterPro"/>
</dbReference>
<evidence type="ECO:0000259" key="1">
    <source>
        <dbReference type="Pfam" id="PF26253"/>
    </source>
</evidence>
<sequence length="139" mass="16042">GINVSCHSSSILGQIYDRVKAFKNESELTKEIWKLPCFDTPIPETYITDWKDRYENYRKEMTQILQSSYESKNDAAADLIKKYKQLLYDAPDMEESAKDTEVIYKEAIAIYHVTYDYATSHGVEKCSFAWRVAGSALCN</sequence>
<feature type="non-terminal residue" evidence="2">
    <location>
        <position position="1"/>
    </location>
</feature>
<feature type="domain" description="RDRP C-terminal head" evidence="1">
    <location>
        <begin position="66"/>
        <end position="139"/>
    </location>
</feature>
<reference evidence="2 3" key="1">
    <citation type="journal article" date="2013" name="Proc. Natl. Acad. Sci. U.S.A.">
        <title>Fine-scale variation in meiotic recombination in Mimulus inferred from population shotgun sequencing.</title>
        <authorList>
            <person name="Hellsten U."/>
            <person name="Wright K.M."/>
            <person name="Jenkins J."/>
            <person name="Shu S."/>
            <person name="Yuan Y."/>
            <person name="Wessler S.R."/>
            <person name="Schmutz J."/>
            <person name="Willis J.H."/>
            <person name="Rokhsar D.S."/>
        </authorList>
    </citation>
    <scope>NUCLEOTIDE SEQUENCE [LARGE SCALE GENOMIC DNA]</scope>
    <source>
        <strain evidence="3">cv. DUN x IM62</strain>
    </source>
</reference>
<evidence type="ECO:0000313" key="3">
    <source>
        <dbReference type="Proteomes" id="UP000030748"/>
    </source>
</evidence>
<dbReference type="EMBL" id="KI630401">
    <property type="protein sequence ID" value="EYU40506.1"/>
    <property type="molecule type" value="Genomic_DNA"/>
</dbReference>
<dbReference type="PANTHER" id="PTHR23079:SF55">
    <property type="entry name" value="RNA-DIRECTED RNA POLYMERASE"/>
    <property type="match status" value="1"/>
</dbReference>
<accession>A0A022RK14</accession>
<name>A0A022RK14_ERYGU</name>
<dbReference type="InterPro" id="IPR007855">
    <property type="entry name" value="RDRP"/>
</dbReference>
<organism evidence="2 3">
    <name type="scientific">Erythranthe guttata</name>
    <name type="common">Yellow monkey flower</name>
    <name type="synonym">Mimulus guttatus</name>
    <dbReference type="NCBI Taxonomy" id="4155"/>
    <lineage>
        <taxon>Eukaryota</taxon>
        <taxon>Viridiplantae</taxon>
        <taxon>Streptophyta</taxon>
        <taxon>Embryophyta</taxon>
        <taxon>Tracheophyta</taxon>
        <taxon>Spermatophyta</taxon>
        <taxon>Magnoliopsida</taxon>
        <taxon>eudicotyledons</taxon>
        <taxon>Gunneridae</taxon>
        <taxon>Pentapetalae</taxon>
        <taxon>asterids</taxon>
        <taxon>lamiids</taxon>
        <taxon>Lamiales</taxon>
        <taxon>Phrymaceae</taxon>
        <taxon>Erythranthe</taxon>
    </lineage>
</organism>
<gene>
    <name evidence="2" type="ORF">MIMGU_mgv1a0199442mg</name>
</gene>
<proteinExistence type="predicted"/>
<dbReference type="InterPro" id="IPR058752">
    <property type="entry name" value="RDRP_C_head"/>
</dbReference>
<dbReference type="STRING" id="4155.A0A022RK14"/>
<feature type="non-terminal residue" evidence="2">
    <location>
        <position position="139"/>
    </location>
</feature>
<dbReference type="Proteomes" id="UP000030748">
    <property type="component" value="Unassembled WGS sequence"/>
</dbReference>
<dbReference type="Pfam" id="PF26253">
    <property type="entry name" value="RdRP_head"/>
    <property type="match status" value="1"/>
</dbReference>
<dbReference type="PANTHER" id="PTHR23079">
    <property type="entry name" value="RNA-DEPENDENT RNA POLYMERASE"/>
    <property type="match status" value="1"/>
</dbReference>
<evidence type="ECO:0000313" key="2">
    <source>
        <dbReference type="EMBL" id="EYU40506.1"/>
    </source>
</evidence>
<dbReference type="eggNOG" id="KOG0988">
    <property type="taxonomic scope" value="Eukaryota"/>
</dbReference>